<dbReference type="Pfam" id="PF10135">
    <property type="entry name" value="Rod-binding"/>
    <property type="match status" value="1"/>
</dbReference>
<keyword evidence="8" id="KW-0326">Glycosidase</keyword>
<dbReference type="InterPro" id="IPR019301">
    <property type="entry name" value="Flagellar_prot_FlgJ_N"/>
</dbReference>
<keyword evidence="12" id="KW-0282">Flagellum</keyword>
<evidence type="ECO:0000256" key="9">
    <source>
        <dbReference type="ARBA" id="ARBA00023316"/>
    </source>
</evidence>
<comment type="subcellular location">
    <subcellularLocation>
        <location evidence="2">Periplasm</location>
    </subcellularLocation>
</comment>
<dbReference type="GO" id="GO:0044780">
    <property type="term" value="P:bacterial-type flagellum assembly"/>
    <property type="evidence" value="ECO:0007669"/>
    <property type="project" value="InterPro"/>
</dbReference>
<accession>A0A3B0ZD39</accession>
<evidence type="ECO:0000256" key="2">
    <source>
        <dbReference type="ARBA" id="ARBA00004418"/>
    </source>
</evidence>
<protein>
    <recommendedName>
        <fullName evidence="5">Peptidoglycan hydrolase FlgJ</fullName>
    </recommendedName>
    <alternativeName>
        <fullName evidence="10">Muramidase FlgJ</fullName>
    </alternativeName>
</protein>
<feature type="domain" description="Mannosyl-glycoprotein endo-beta-N-acetylglucosamidase-like" evidence="11">
    <location>
        <begin position="133"/>
        <end position="293"/>
    </location>
</feature>
<dbReference type="GO" id="GO:0016798">
    <property type="term" value="F:hydrolase activity, acting on glycosyl bonds"/>
    <property type="evidence" value="ECO:0007669"/>
    <property type="project" value="UniProtKB-KW"/>
</dbReference>
<keyword evidence="7 12" id="KW-0378">Hydrolase</keyword>
<evidence type="ECO:0000256" key="1">
    <source>
        <dbReference type="ARBA" id="ARBA00002954"/>
    </source>
</evidence>
<dbReference type="PANTHER" id="PTHR33308:SF9">
    <property type="entry name" value="PEPTIDOGLYCAN HYDROLASE FLGJ"/>
    <property type="match status" value="1"/>
</dbReference>
<keyword evidence="6" id="KW-0574">Periplasm</keyword>
<dbReference type="PANTHER" id="PTHR33308">
    <property type="entry name" value="PEPTIDOGLYCAN HYDROLASE FLGJ"/>
    <property type="match status" value="1"/>
</dbReference>
<dbReference type="PRINTS" id="PR01002">
    <property type="entry name" value="FLGFLGJ"/>
</dbReference>
<evidence type="ECO:0000256" key="5">
    <source>
        <dbReference type="ARBA" id="ARBA00013433"/>
    </source>
</evidence>
<comment type="similarity">
    <text evidence="4">In the C-terminal section; belongs to the glycosyl hydrolase 73 family.</text>
</comment>
<dbReference type="GO" id="GO:0071973">
    <property type="term" value="P:bacterial-type flagellum-dependent cell motility"/>
    <property type="evidence" value="ECO:0007669"/>
    <property type="project" value="TreeGrafter"/>
</dbReference>
<keyword evidence="12" id="KW-0969">Cilium</keyword>
<comment type="similarity">
    <text evidence="3">In the N-terminal section; belongs to the FlgJ family.</text>
</comment>
<dbReference type="AlphaFoldDB" id="A0A3B0ZD39"/>
<evidence type="ECO:0000256" key="8">
    <source>
        <dbReference type="ARBA" id="ARBA00023295"/>
    </source>
</evidence>
<dbReference type="SUPFAM" id="SSF53955">
    <property type="entry name" value="Lysozyme-like"/>
    <property type="match status" value="1"/>
</dbReference>
<keyword evidence="12" id="KW-0966">Cell projection</keyword>
<evidence type="ECO:0000256" key="4">
    <source>
        <dbReference type="ARBA" id="ARBA00007974"/>
    </source>
</evidence>
<evidence type="ECO:0000256" key="7">
    <source>
        <dbReference type="ARBA" id="ARBA00022801"/>
    </source>
</evidence>
<dbReference type="GO" id="GO:0071555">
    <property type="term" value="P:cell wall organization"/>
    <property type="evidence" value="ECO:0007669"/>
    <property type="project" value="UniProtKB-KW"/>
</dbReference>
<dbReference type="SMART" id="SM00047">
    <property type="entry name" value="LYZ2"/>
    <property type="match status" value="1"/>
</dbReference>
<dbReference type="NCBIfam" id="TIGR02541">
    <property type="entry name" value="flagell_FlgJ"/>
    <property type="match status" value="1"/>
</dbReference>
<dbReference type="InterPro" id="IPR002901">
    <property type="entry name" value="MGlyc_endo_b_GlcNAc-like_dom"/>
</dbReference>
<gene>
    <name evidence="12" type="ORF">MNBD_GAMMA16-2214</name>
</gene>
<dbReference type="Gene3D" id="2.10.70.40">
    <property type="entry name" value="peptidoglycan hydrolase"/>
    <property type="match status" value="1"/>
</dbReference>
<dbReference type="InterPro" id="IPR023346">
    <property type="entry name" value="Lysozyme-like_dom_sf"/>
</dbReference>
<evidence type="ECO:0000313" key="12">
    <source>
        <dbReference type="EMBL" id="VAW86113.1"/>
    </source>
</evidence>
<keyword evidence="9" id="KW-0961">Cell wall biogenesis/degradation</keyword>
<organism evidence="12">
    <name type="scientific">hydrothermal vent metagenome</name>
    <dbReference type="NCBI Taxonomy" id="652676"/>
    <lineage>
        <taxon>unclassified sequences</taxon>
        <taxon>metagenomes</taxon>
        <taxon>ecological metagenomes</taxon>
    </lineage>
</organism>
<dbReference type="Gene3D" id="1.10.530.10">
    <property type="match status" value="1"/>
</dbReference>
<dbReference type="InterPro" id="IPR051056">
    <property type="entry name" value="Glycosyl_Hydrolase_73"/>
</dbReference>
<evidence type="ECO:0000259" key="11">
    <source>
        <dbReference type="SMART" id="SM00047"/>
    </source>
</evidence>
<reference evidence="12" key="1">
    <citation type="submission" date="2018-06" db="EMBL/GenBank/DDBJ databases">
        <authorList>
            <person name="Zhirakovskaya E."/>
        </authorList>
    </citation>
    <scope>NUCLEOTIDE SEQUENCE</scope>
</reference>
<dbReference type="EMBL" id="UOFO01000087">
    <property type="protein sequence ID" value="VAW86113.1"/>
    <property type="molecule type" value="Genomic_DNA"/>
</dbReference>
<dbReference type="GO" id="GO:0004040">
    <property type="term" value="F:amidase activity"/>
    <property type="evidence" value="ECO:0007669"/>
    <property type="project" value="InterPro"/>
</dbReference>
<dbReference type="GO" id="GO:0042597">
    <property type="term" value="C:periplasmic space"/>
    <property type="evidence" value="ECO:0007669"/>
    <property type="project" value="UniProtKB-SubCell"/>
</dbReference>
<evidence type="ECO:0000256" key="3">
    <source>
        <dbReference type="ARBA" id="ARBA00006880"/>
    </source>
</evidence>
<sequence>MTTSSINTYTDFQGLAQLKADARANSPEALRETARQFETIFVQMMLKSMRDATASMGGEEGLLDSDQSKQYMEMFDQQLALDLTKHQGIGLADILVRQLGGEVAAEKTNSLSMERFQASIAAIQPTAENSNRLEFSPKNPDAFIRELWPHAQNAAKKMGLDAKVLVAQAALETGWGQDMLRHDDGRNSFNLFGIKANSTWQGGQVSNLTHEYEQGQKVQRTEPFRAYESLAQSFTDYVDLVQSNPRYQGAMNNTHDSEAYLNALAASGYATDPEYANKIQSIMSRDSFVAAIDQLKAS</sequence>
<name>A0A3B0ZD39_9ZZZZ</name>
<comment type="function">
    <text evidence="1">Flagellum-specific muramidase which hydrolyzes the peptidoglycan layer to assemble the rod structure in the periplasmic space.</text>
</comment>
<evidence type="ECO:0000256" key="10">
    <source>
        <dbReference type="ARBA" id="ARBA00030835"/>
    </source>
</evidence>
<dbReference type="Pfam" id="PF01832">
    <property type="entry name" value="Glucosaminidase"/>
    <property type="match status" value="1"/>
</dbReference>
<dbReference type="InterPro" id="IPR013377">
    <property type="entry name" value="FlgJ"/>
</dbReference>
<evidence type="ECO:0000256" key="6">
    <source>
        <dbReference type="ARBA" id="ARBA00022764"/>
    </source>
</evidence>
<proteinExistence type="inferred from homology"/>